<sequence length="286" mass="29448">MTELKIEQPSETADEAQPIEAVSPQPEAEPGVPADAILHDPVLAENQPQEADAEAQSAAEDRSEQVVPEPADGPVRPQRVIPILPPMPGHVPGRAKSLKQPRRISRRLGIAIGAALVAGGIIGALIGVAAQPDPTTSKAYLALKGNSSSQSAAMASDEASISDLQSQLSAYAAQSADLASEAATLQDRESAVASQEAAVQSAQTVIVANQITAGEYVVGKDVKAGTYHTTGPDGSNGAGCYYEWRSGTDASSSIIDNNISQGAATATLTDGQVFRTDGCQAWQKVG</sequence>
<gene>
    <name evidence="3" type="ORF">L0M17_15400</name>
</gene>
<organism evidence="3 4">
    <name type="scientific">Sinomonas terrae</name>
    <dbReference type="NCBI Taxonomy" id="2908838"/>
    <lineage>
        <taxon>Bacteria</taxon>
        <taxon>Bacillati</taxon>
        <taxon>Actinomycetota</taxon>
        <taxon>Actinomycetes</taxon>
        <taxon>Micrococcales</taxon>
        <taxon>Micrococcaceae</taxon>
        <taxon>Sinomonas</taxon>
    </lineage>
</organism>
<reference evidence="3 4" key="1">
    <citation type="submission" date="2022-03" db="EMBL/GenBank/DDBJ databases">
        <title>Sinomonas sp. isolated from a soil.</title>
        <authorList>
            <person name="Han J."/>
            <person name="Kim D.-U."/>
        </authorList>
    </citation>
    <scope>NUCLEOTIDE SEQUENCE [LARGE SCALE GENOMIC DNA]</scope>
    <source>
        <strain evidence="3 4">5-5</strain>
    </source>
</reference>
<feature type="region of interest" description="Disordered" evidence="1">
    <location>
        <begin position="1"/>
        <end position="78"/>
    </location>
</feature>
<dbReference type="Proteomes" id="UP001202922">
    <property type="component" value="Unassembled WGS sequence"/>
</dbReference>
<proteinExistence type="predicted"/>
<protein>
    <submittedName>
        <fullName evidence="3">Uncharacterized protein</fullName>
    </submittedName>
</protein>
<feature type="compositionally biased region" description="Low complexity" evidence="1">
    <location>
        <begin position="47"/>
        <end position="58"/>
    </location>
</feature>
<dbReference type="EMBL" id="JAKZBV010000001">
    <property type="protein sequence ID" value="MCH6471345.1"/>
    <property type="molecule type" value="Genomic_DNA"/>
</dbReference>
<evidence type="ECO:0000313" key="3">
    <source>
        <dbReference type="EMBL" id="MCH6471345.1"/>
    </source>
</evidence>
<name>A0ABS9U426_9MICC</name>
<feature type="transmembrane region" description="Helical" evidence="2">
    <location>
        <begin position="108"/>
        <end position="130"/>
    </location>
</feature>
<keyword evidence="2" id="KW-0812">Transmembrane</keyword>
<keyword evidence="2" id="KW-1133">Transmembrane helix</keyword>
<evidence type="ECO:0000256" key="1">
    <source>
        <dbReference type="SAM" id="MobiDB-lite"/>
    </source>
</evidence>
<keyword evidence="4" id="KW-1185">Reference proteome</keyword>
<evidence type="ECO:0000313" key="4">
    <source>
        <dbReference type="Proteomes" id="UP001202922"/>
    </source>
</evidence>
<comment type="caution">
    <text evidence="3">The sequence shown here is derived from an EMBL/GenBank/DDBJ whole genome shotgun (WGS) entry which is preliminary data.</text>
</comment>
<keyword evidence="2" id="KW-0472">Membrane</keyword>
<dbReference type="RefSeq" id="WP_241055078.1">
    <property type="nucleotide sequence ID" value="NZ_JAKZBV010000001.1"/>
</dbReference>
<evidence type="ECO:0000256" key="2">
    <source>
        <dbReference type="SAM" id="Phobius"/>
    </source>
</evidence>
<accession>A0ABS9U426</accession>